<dbReference type="Gene3D" id="1.10.1200.10">
    <property type="entry name" value="ACP-like"/>
    <property type="match status" value="2"/>
</dbReference>
<evidence type="ECO:0000256" key="5">
    <source>
        <dbReference type="ARBA" id="ARBA00022898"/>
    </source>
</evidence>
<dbReference type="InterPro" id="IPR009081">
    <property type="entry name" value="PP-bd_ACP"/>
</dbReference>
<dbReference type="SUPFAM" id="SSF47336">
    <property type="entry name" value="ACP-like"/>
    <property type="match status" value="2"/>
</dbReference>
<dbReference type="InterPro" id="IPR049704">
    <property type="entry name" value="Aminotrans_3_PPA_site"/>
</dbReference>
<dbReference type="GO" id="GO:0030170">
    <property type="term" value="F:pyridoxal phosphate binding"/>
    <property type="evidence" value="ECO:0007669"/>
    <property type="project" value="InterPro"/>
</dbReference>
<dbReference type="PROSITE" id="PS00606">
    <property type="entry name" value="KS3_1"/>
    <property type="match status" value="1"/>
</dbReference>
<sequence length="2273" mass="245578">MPDQRAISTEGVLPDFGYVQQLVADAMGRTNPDTPAIRAFGQQKTYRQLDEQSGLLSQAILRAAPEAERVGISCTRTVEMVVGVLAILKAGKAYLPLDPAYPEARLQQLIADSQVQVCLATAVDEALFTNLGLQVLRSDESHTGPVRPVTQQSETACVLYTSGSTGKPKGVCLTHRGLVNMLTNQIRRWADQPGLQTLQFCHLSFDASFQEIFVPLLTGGTVHLIDDSYRLNAGRLLDYIEQEHISRVFLPYVVLQYLTEAAVADSRFPAQLQEVITGGELLKITPAIARFFEALPDCTLMNVYGPTEASVWVTENRLRGNAQSWPQLPSIGRVVAGCEVVIIDEQLTVVPDGEVGEIGICGVCLADGYLNQPERTADAFVDWQHPRLGPTKLYRTGDLARLLPDGTFDFHGRRDTQVKIRGNRVELGEIEVLLAQQPAVQQAVVVAREDIPGHKRLVAYVVASPADFSVPALRAVLAERLPDFMLPTYYVRLDDLPRTTSGKVDKAQLPPPDHGRPDLTTLYRPARTALEKQIVGLWEEWLQLDPVGCDDNFFELGGNSLLAQQTVAALEQRGFTVPITKLYQHPTAAGLAAFMQPAANARPQQTTPEPTSRRPATADDAIAVIGMSGRFPGARTIDELWTVLTEGRETTRFFTDAELDASIPATLRTDPGYVKARGVIDGADQFDARFFGLTPAIAQVMDPQQRIFLEIAYEALESTGHLPELYGGRVGVFAGCGNNTYYLNNVLPNSAVVAQVGSFQAMTVNEKDYIASRTAYQLNLNGPAVSVYSACSTSLLAIAQAVQSLRSGQCEVALAGGASITAPVNSGHLYQEGAMFSRDGHTRSFNADSTGTVFSDGAGVVLLKRLDDARRDGDTIYAVIKGVGVNNDGGNKGSFTAPNADGQAGSIRMALADAQVDPATIRYVEAHGTATPVGDPIEIEGLTAAFGPQTRQQYCAIGSIKSNMGHLTQAAGVAGVIKTVLSLYHRQIPASINYEKPNPTIDFASSPFYVNATLRDWVQDEAGLPRRAGVSSFGVGGTNVHVVLEEAAVESREATVDAPDTTTPARPVQLLTWSAKSAQSRDTYGGQLADQLRQPNAPALADAAFTLQTTRPTYTHRQFALATTPDELSGALTSTANARTLSRVPGDVVFLFPGQGAQFLNMGRALYEHEATFRQAIDDCAGHLLPYLGADIRRVLYPDTVSSEAEQQLRNTLYTQAALFVTEYALARLWMSWGIEPSILCGHSVGEFVAAHLAGVFTLPDVLRLVAARGRLVSEQPRGSMLSVRVGIEKLRSLVPDTLSVAAINSRHLCVVAGLDEDIADFARLLDEQEIPNRPLATSHAFHSAMMDPVVTRFADIVKTIPLSRPQRPIVSTVTGTFLTDAQATDPGYWATHLRATVRFADALDTLFGLDEPLLLEVGPGRTVATLARQQATDQTMTALAGLATQADTKTTYESVLTTLGQLYLHGLPINWQAFYAGRATRRVSLPTYAFDRRRCWVNAPIPATVTTSTNERSINTQPIDIPVTTPPMRTTALIDKIYQLLEDASGIEMAGTSPDTNFLELGFDSLLLTQMAITLRNEFGTPITFRQLTADLDSPKALAAFLDQQLPAEQYQPTPAAAPVAQPVSQPVPVAAATVAAPVAIPMMPPAAPMPVMAAPAMVPVAMPGGDSALGLIAQQLQLLARQVALMQGVAPQPVAVQPAPVPPVVQPVPTTPAPQPTSVAAAPAAAAPAKPVTVSMPTTGTSDLTPEEQIEHKKPFGATAKIEKHSHELTTVQRQFLDRLTKQYNQKTAGSKAYAQQHRSQMADPRVVSGFRPVTKEIVYPIVVNRSAGSRLWDVDGNEYIDVLNGFGSNMFGYQPDFIKQALHEQIEKGFEVGPQHELAGEVSQLVCELTGSERVALCNTGSEAVLGAMRVARTITGRSLIVAFSGSYHGIVDEVLVRGSKKLKTFPAASGIMGNVVQNMLILDYGTDESLRIIRERADELAAVLVEPIQSRRPEFVPIEFLKELRSITASSGSALIFDEVITGFRMHLGGAQALLGIRADMATYGKVAGAGMSIGIIGGKRSFMDALDGGFWQYGDASVPEVGVTYFAGTFVRHPLALAAAKASMLHLREQGAGLQQALTRKTTYLADTLNAYLTERQLPMFIAHFGSLWKLKYTDDLPYSELLFTLLRQKGIHVWDGFPCFMTEAHTDEEVETVITAFRQSVDEMIEATFFPKKAGSNKPAVHEGVTAYSSEPPVAGARLGRDPAGNPAWFLPDPNRPGAYLQVDLTI</sequence>
<dbReference type="GO" id="GO:0004315">
    <property type="term" value="F:3-oxoacyl-[acyl-carrier-protein] synthase activity"/>
    <property type="evidence" value="ECO:0007669"/>
    <property type="project" value="InterPro"/>
</dbReference>
<dbReference type="InterPro" id="IPR042099">
    <property type="entry name" value="ANL_N_sf"/>
</dbReference>
<dbReference type="InterPro" id="IPR020806">
    <property type="entry name" value="PKS_PP-bd"/>
</dbReference>
<dbReference type="CDD" id="cd00833">
    <property type="entry name" value="PKS"/>
    <property type="match status" value="1"/>
</dbReference>
<dbReference type="Pfam" id="PF00109">
    <property type="entry name" value="ketoacyl-synt"/>
    <property type="match status" value="1"/>
</dbReference>
<dbReference type="SMART" id="SM00823">
    <property type="entry name" value="PKS_PP"/>
    <property type="match status" value="2"/>
</dbReference>
<dbReference type="InterPro" id="IPR016036">
    <property type="entry name" value="Malonyl_transacylase_ACP-bd"/>
</dbReference>
<dbReference type="Pfam" id="PF00202">
    <property type="entry name" value="Aminotran_3"/>
    <property type="match status" value="1"/>
</dbReference>
<dbReference type="RefSeq" id="WP_106137704.1">
    <property type="nucleotide sequence ID" value="NZ_PVTE01000007.1"/>
</dbReference>
<evidence type="ECO:0000259" key="8">
    <source>
        <dbReference type="PROSITE" id="PS52004"/>
    </source>
</evidence>
<proteinExistence type="predicted"/>
<dbReference type="Gene3D" id="3.90.1150.10">
    <property type="entry name" value="Aspartate Aminotransferase, domain 1"/>
    <property type="match status" value="1"/>
</dbReference>
<dbReference type="SUPFAM" id="SSF55048">
    <property type="entry name" value="Probable ACP-binding domain of malonyl-CoA ACP transacylase"/>
    <property type="match status" value="1"/>
</dbReference>
<dbReference type="Pfam" id="PF13193">
    <property type="entry name" value="AMP-binding_C"/>
    <property type="match status" value="1"/>
</dbReference>
<dbReference type="PROSITE" id="PS50075">
    <property type="entry name" value="CARRIER"/>
    <property type="match status" value="2"/>
</dbReference>
<dbReference type="PROSITE" id="PS52004">
    <property type="entry name" value="KS3_2"/>
    <property type="match status" value="1"/>
</dbReference>
<accession>A0A2T0T369</accession>
<dbReference type="GO" id="GO:0044550">
    <property type="term" value="P:secondary metabolite biosynthetic process"/>
    <property type="evidence" value="ECO:0007669"/>
    <property type="project" value="UniProtKB-ARBA"/>
</dbReference>
<dbReference type="OrthoDB" id="4317020at2"/>
<dbReference type="InterPro" id="IPR016039">
    <property type="entry name" value="Thiolase-like"/>
</dbReference>
<dbReference type="InterPro" id="IPR014030">
    <property type="entry name" value="Ketoacyl_synth_N"/>
</dbReference>
<dbReference type="PANTHER" id="PTHR43775">
    <property type="entry name" value="FATTY ACID SYNTHASE"/>
    <property type="match status" value="1"/>
</dbReference>
<dbReference type="InterPro" id="IPR020841">
    <property type="entry name" value="PKS_Beta-ketoAc_synthase_dom"/>
</dbReference>
<organism evidence="9 10">
    <name type="scientific">Spirosoma oryzae</name>
    <dbReference type="NCBI Taxonomy" id="1469603"/>
    <lineage>
        <taxon>Bacteria</taxon>
        <taxon>Pseudomonadati</taxon>
        <taxon>Bacteroidota</taxon>
        <taxon>Cytophagia</taxon>
        <taxon>Cytophagales</taxon>
        <taxon>Cytophagaceae</taxon>
        <taxon>Spirosoma</taxon>
    </lineage>
</organism>
<dbReference type="Pfam" id="PF00698">
    <property type="entry name" value="Acyl_transf_1"/>
    <property type="match status" value="1"/>
</dbReference>
<dbReference type="NCBIfam" id="TIGR01733">
    <property type="entry name" value="AA-adenyl-dom"/>
    <property type="match status" value="1"/>
</dbReference>
<dbReference type="InterPro" id="IPR036736">
    <property type="entry name" value="ACP-like_sf"/>
</dbReference>
<dbReference type="PANTHER" id="PTHR43775:SF51">
    <property type="entry name" value="INACTIVE PHENOLPHTHIOCEROL SYNTHESIS POLYKETIDE SYNTHASE TYPE I PKS1-RELATED"/>
    <property type="match status" value="1"/>
</dbReference>
<evidence type="ECO:0000313" key="10">
    <source>
        <dbReference type="Proteomes" id="UP000238375"/>
    </source>
</evidence>
<dbReference type="FunFam" id="3.30.300.30:FF:000010">
    <property type="entry name" value="Enterobactin synthetase component F"/>
    <property type="match status" value="1"/>
</dbReference>
<dbReference type="Gene3D" id="3.30.70.250">
    <property type="entry name" value="Malonyl-CoA ACP transacylase, ACP-binding"/>
    <property type="match status" value="1"/>
</dbReference>
<dbReference type="Pfam" id="PF02801">
    <property type="entry name" value="Ketoacyl-synt_C"/>
    <property type="match status" value="1"/>
</dbReference>
<dbReference type="SUPFAM" id="SSF53383">
    <property type="entry name" value="PLP-dependent transferases"/>
    <property type="match status" value="1"/>
</dbReference>
<dbReference type="PROSITE" id="PS00455">
    <property type="entry name" value="AMP_BINDING"/>
    <property type="match status" value="1"/>
</dbReference>
<dbReference type="SUPFAM" id="SSF53901">
    <property type="entry name" value="Thiolase-like"/>
    <property type="match status" value="1"/>
</dbReference>
<dbReference type="CDD" id="cd05930">
    <property type="entry name" value="A_NRPS"/>
    <property type="match status" value="1"/>
</dbReference>
<comment type="cofactor">
    <cofactor evidence="1">
        <name>pyridoxal 5'-phosphate</name>
        <dbReference type="ChEBI" id="CHEBI:597326"/>
    </cofactor>
</comment>
<dbReference type="Gene3D" id="3.30.70.3290">
    <property type="match status" value="1"/>
</dbReference>
<feature type="region of interest" description="Disordered" evidence="6">
    <location>
        <begin position="501"/>
        <end position="520"/>
    </location>
</feature>
<keyword evidence="5" id="KW-0663">Pyridoxal phosphate</keyword>
<name>A0A2T0T369_9BACT</name>
<dbReference type="Gene3D" id="3.40.47.10">
    <property type="match status" value="1"/>
</dbReference>
<dbReference type="Gene3D" id="3.30.300.30">
    <property type="match status" value="1"/>
</dbReference>
<dbReference type="InterPro" id="IPR032821">
    <property type="entry name" value="PKS_assoc"/>
</dbReference>
<dbReference type="InterPro" id="IPR025110">
    <property type="entry name" value="AMP-bd_C"/>
</dbReference>
<reference evidence="9 10" key="1">
    <citation type="submission" date="2018-03" db="EMBL/GenBank/DDBJ databases">
        <title>Genomic Encyclopedia of Archaeal and Bacterial Type Strains, Phase II (KMG-II): from individual species to whole genera.</title>
        <authorList>
            <person name="Goeker M."/>
        </authorList>
    </citation>
    <scope>NUCLEOTIDE SEQUENCE [LARGE SCALE GENOMIC DNA]</scope>
    <source>
        <strain evidence="9 10">DSM 28354</strain>
    </source>
</reference>
<dbReference type="SMART" id="SM00827">
    <property type="entry name" value="PKS_AT"/>
    <property type="match status" value="1"/>
</dbReference>
<dbReference type="Pfam" id="PF16197">
    <property type="entry name" value="KAsynt_C_assoc"/>
    <property type="match status" value="1"/>
</dbReference>
<evidence type="ECO:0000256" key="2">
    <source>
        <dbReference type="ARBA" id="ARBA00022450"/>
    </source>
</evidence>
<evidence type="ECO:0000259" key="7">
    <source>
        <dbReference type="PROSITE" id="PS50075"/>
    </source>
</evidence>
<dbReference type="InterPro" id="IPR015421">
    <property type="entry name" value="PyrdxlP-dep_Trfase_major"/>
</dbReference>
<dbReference type="Proteomes" id="UP000238375">
    <property type="component" value="Unassembled WGS sequence"/>
</dbReference>
<keyword evidence="2" id="KW-0596">Phosphopantetheine</keyword>
<dbReference type="InterPro" id="IPR015424">
    <property type="entry name" value="PyrdxlP-dep_Trfase"/>
</dbReference>
<feature type="domain" description="Carrier" evidence="7">
    <location>
        <begin position="1529"/>
        <end position="1607"/>
    </location>
</feature>
<dbReference type="InterPro" id="IPR010071">
    <property type="entry name" value="AA_adenyl_dom"/>
</dbReference>
<feature type="domain" description="Ketosynthase family 3 (KS3)" evidence="8">
    <location>
        <begin position="619"/>
        <end position="1046"/>
    </location>
</feature>
<dbReference type="InterPro" id="IPR045851">
    <property type="entry name" value="AMP-bd_C_sf"/>
</dbReference>
<evidence type="ECO:0000256" key="3">
    <source>
        <dbReference type="ARBA" id="ARBA00022553"/>
    </source>
</evidence>
<dbReference type="SMART" id="SM00825">
    <property type="entry name" value="PKS_KS"/>
    <property type="match status" value="1"/>
</dbReference>
<dbReference type="InterPro" id="IPR018201">
    <property type="entry name" value="Ketoacyl_synth_AS"/>
</dbReference>
<dbReference type="InterPro" id="IPR015422">
    <property type="entry name" value="PyrdxlP-dep_Trfase_small"/>
</dbReference>
<dbReference type="InterPro" id="IPR050091">
    <property type="entry name" value="PKS_NRPS_Biosynth_Enz"/>
</dbReference>
<dbReference type="SUPFAM" id="SSF56801">
    <property type="entry name" value="Acetyl-CoA synthetase-like"/>
    <property type="match status" value="1"/>
</dbReference>
<dbReference type="GO" id="GO:0031177">
    <property type="term" value="F:phosphopantetheine binding"/>
    <property type="evidence" value="ECO:0007669"/>
    <property type="project" value="InterPro"/>
</dbReference>
<dbReference type="PROSITE" id="PS00600">
    <property type="entry name" value="AA_TRANSFER_CLASS_3"/>
    <property type="match status" value="1"/>
</dbReference>
<dbReference type="Gene3D" id="3.40.640.10">
    <property type="entry name" value="Type I PLP-dependent aspartate aminotransferase-like (Major domain)"/>
    <property type="match status" value="1"/>
</dbReference>
<keyword evidence="10" id="KW-1185">Reference proteome</keyword>
<evidence type="ECO:0000256" key="1">
    <source>
        <dbReference type="ARBA" id="ARBA00001933"/>
    </source>
</evidence>
<dbReference type="Gene3D" id="3.40.50.12780">
    <property type="entry name" value="N-terminal domain of ligase-like"/>
    <property type="match status" value="1"/>
</dbReference>
<evidence type="ECO:0000256" key="4">
    <source>
        <dbReference type="ARBA" id="ARBA00022679"/>
    </source>
</evidence>
<comment type="caution">
    <text evidence="9">The sequence shown here is derived from an EMBL/GenBank/DDBJ whole genome shotgun (WGS) entry which is preliminary data.</text>
</comment>
<dbReference type="Gene3D" id="3.40.366.10">
    <property type="entry name" value="Malonyl-Coenzyme A Acyl Carrier Protein, domain 2"/>
    <property type="match status" value="1"/>
</dbReference>
<dbReference type="InterPro" id="IPR005814">
    <property type="entry name" value="Aminotrans_3"/>
</dbReference>
<protein>
    <submittedName>
        <fullName evidence="9">Amino acid adenylation domain-containing protein</fullName>
    </submittedName>
</protein>
<keyword evidence="4" id="KW-0808">Transferase</keyword>
<dbReference type="Pfam" id="PF00550">
    <property type="entry name" value="PP-binding"/>
    <property type="match status" value="2"/>
</dbReference>
<feature type="domain" description="Carrier" evidence="7">
    <location>
        <begin position="525"/>
        <end position="599"/>
    </location>
</feature>
<dbReference type="InterPro" id="IPR000873">
    <property type="entry name" value="AMP-dep_synth/lig_dom"/>
</dbReference>
<dbReference type="InterPro" id="IPR014031">
    <property type="entry name" value="Ketoacyl_synth_C"/>
</dbReference>
<dbReference type="GO" id="GO:0008483">
    <property type="term" value="F:transaminase activity"/>
    <property type="evidence" value="ECO:0007669"/>
    <property type="project" value="InterPro"/>
</dbReference>
<dbReference type="GO" id="GO:0004312">
    <property type="term" value="F:fatty acid synthase activity"/>
    <property type="evidence" value="ECO:0007669"/>
    <property type="project" value="TreeGrafter"/>
</dbReference>
<evidence type="ECO:0000256" key="6">
    <source>
        <dbReference type="SAM" id="MobiDB-lite"/>
    </source>
</evidence>
<evidence type="ECO:0000313" key="9">
    <source>
        <dbReference type="EMBL" id="PRY40079.1"/>
    </source>
</evidence>
<dbReference type="InterPro" id="IPR001227">
    <property type="entry name" value="Ac_transferase_dom_sf"/>
</dbReference>
<dbReference type="GO" id="GO:0006633">
    <property type="term" value="P:fatty acid biosynthetic process"/>
    <property type="evidence" value="ECO:0007669"/>
    <property type="project" value="InterPro"/>
</dbReference>
<dbReference type="Pfam" id="PF00501">
    <property type="entry name" value="AMP-binding"/>
    <property type="match status" value="1"/>
</dbReference>
<dbReference type="SUPFAM" id="SSF52151">
    <property type="entry name" value="FabD/lysophospholipase-like"/>
    <property type="match status" value="1"/>
</dbReference>
<dbReference type="InterPro" id="IPR014043">
    <property type="entry name" value="Acyl_transferase_dom"/>
</dbReference>
<keyword evidence="3" id="KW-0597">Phosphoprotein</keyword>
<dbReference type="EMBL" id="PVTE01000007">
    <property type="protein sequence ID" value="PRY40079.1"/>
    <property type="molecule type" value="Genomic_DNA"/>
</dbReference>
<dbReference type="InterPro" id="IPR016035">
    <property type="entry name" value="Acyl_Trfase/lysoPLipase"/>
</dbReference>
<gene>
    <name evidence="9" type="ORF">CLV58_107173</name>
</gene>
<dbReference type="InterPro" id="IPR020845">
    <property type="entry name" value="AMP-binding_CS"/>
</dbReference>